<reference evidence="2 3" key="1">
    <citation type="submission" date="2018-10" db="EMBL/GenBank/DDBJ databases">
        <authorList>
            <consortium name="Pathogen Informatics"/>
        </authorList>
    </citation>
    <scope>NUCLEOTIDE SEQUENCE [LARGE SCALE GENOMIC DNA]</scope>
</reference>
<evidence type="ECO:0000313" key="3">
    <source>
        <dbReference type="Proteomes" id="UP000267029"/>
    </source>
</evidence>
<evidence type="ECO:0000313" key="2">
    <source>
        <dbReference type="EMBL" id="VDD77473.1"/>
    </source>
</evidence>
<organism evidence="2 3">
    <name type="scientific">Mesocestoides corti</name>
    <name type="common">Flatworm</name>
    <dbReference type="NCBI Taxonomy" id="53468"/>
    <lineage>
        <taxon>Eukaryota</taxon>
        <taxon>Metazoa</taxon>
        <taxon>Spiralia</taxon>
        <taxon>Lophotrochozoa</taxon>
        <taxon>Platyhelminthes</taxon>
        <taxon>Cestoda</taxon>
        <taxon>Eucestoda</taxon>
        <taxon>Cyclophyllidea</taxon>
        <taxon>Mesocestoididae</taxon>
        <taxon>Mesocestoides</taxon>
    </lineage>
</organism>
<keyword evidence="1" id="KW-0732">Signal</keyword>
<feature type="chain" id="PRO_5030017460" evidence="1">
    <location>
        <begin position="17"/>
        <end position="106"/>
    </location>
</feature>
<protein>
    <submittedName>
        <fullName evidence="2">Uncharacterized protein</fullName>
    </submittedName>
</protein>
<proteinExistence type="predicted"/>
<keyword evidence="3" id="KW-1185">Reference proteome</keyword>
<accession>A0A0R3U982</accession>
<evidence type="ECO:0000256" key="1">
    <source>
        <dbReference type="SAM" id="SignalP"/>
    </source>
</evidence>
<feature type="signal peptide" evidence="1">
    <location>
        <begin position="1"/>
        <end position="16"/>
    </location>
</feature>
<sequence length="106" mass="12097">MSALTYLLCLAVAAKSMRVEWLDKMMLVNLLYEVYRNDSFTAFQKYPLEIFSPLSGPYYRRLDQLTDAAALHMAANGFPSGQPVKSTFPIYPPLRKGQSFIYNVSF</sequence>
<dbReference type="Proteomes" id="UP000267029">
    <property type="component" value="Unassembled WGS sequence"/>
</dbReference>
<name>A0A0R3U982_MESCO</name>
<dbReference type="OrthoDB" id="6278887at2759"/>
<dbReference type="AlphaFoldDB" id="A0A0R3U982"/>
<gene>
    <name evidence="2" type="ORF">MCOS_LOCUS3476</name>
</gene>
<dbReference type="EMBL" id="UXSR01000799">
    <property type="protein sequence ID" value="VDD77473.1"/>
    <property type="molecule type" value="Genomic_DNA"/>
</dbReference>